<dbReference type="PANTHER" id="PTHR45663">
    <property type="entry name" value="GEO12009P1"/>
    <property type="match status" value="1"/>
</dbReference>
<evidence type="ECO:0000256" key="3">
    <source>
        <dbReference type="ARBA" id="ARBA00022982"/>
    </source>
</evidence>
<evidence type="ECO:0000256" key="2">
    <source>
        <dbReference type="ARBA" id="ARBA00022448"/>
    </source>
</evidence>
<dbReference type="PRINTS" id="PR00421">
    <property type="entry name" value="THIOREDOXIN"/>
</dbReference>
<reference evidence="9 10" key="1">
    <citation type="submission" date="2024-09" db="EMBL/GenBank/DDBJ databases">
        <authorList>
            <person name="Sun Q."/>
            <person name="Mori K."/>
        </authorList>
    </citation>
    <scope>NUCLEOTIDE SEQUENCE [LARGE SCALE GENOMIC DNA]</scope>
    <source>
        <strain evidence="9 10">CGMCC 1.15906</strain>
    </source>
</reference>
<sequence>MSQLAAVNEQNFAEVVLAADGPVLVDFWAQWCGPCHQLERVLAEIADERADRLTIVKLNADENPVTASNFRVMALPTLILFDHGEPVWTTVGARPKARLLTDLDKALAALLTPATR</sequence>
<protein>
    <recommendedName>
        <fullName evidence="6 7">Thioredoxin</fullName>
    </recommendedName>
</protein>
<evidence type="ECO:0000256" key="6">
    <source>
        <dbReference type="NCBIfam" id="TIGR01068"/>
    </source>
</evidence>
<dbReference type="PIRSF" id="PIRSF000077">
    <property type="entry name" value="Thioredoxin"/>
    <property type="match status" value="1"/>
</dbReference>
<keyword evidence="5" id="KW-0676">Redox-active center</keyword>
<comment type="caution">
    <text evidence="9">The sequence shown here is derived from an EMBL/GenBank/DDBJ whole genome shotgun (WGS) entry which is preliminary data.</text>
</comment>
<dbReference type="Pfam" id="PF00085">
    <property type="entry name" value="Thioredoxin"/>
    <property type="match status" value="1"/>
</dbReference>
<dbReference type="SUPFAM" id="SSF52833">
    <property type="entry name" value="Thioredoxin-like"/>
    <property type="match status" value="1"/>
</dbReference>
<dbReference type="InterPro" id="IPR017937">
    <property type="entry name" value="Thioredoxin_CS"/>
</dbReference>
<keyword evidence="4" id="KW-1015">Disulfide bond</keyword>
<evidence type="ECO:0000256" key="7">
    <source>
        <dbReference type="PIRNR" id="PIRNR000077"/>
    </source>
</evidence>
<evidence type="ECO:0000313" key="10">
    <source>
        <dbReference type="Proteomes" id="UP001589890"/>
    </source>
</evidence>
<comment type="similarity">
    <text evidence="1 7">Belongs to the thioredoxin family.</text>
</comment>
<dbReference type="EMBL" id="JBHLTC010000018">
    <property type="protein sequence ID" value="MFC0625141.1"/>
    <property type="molecule type" value="Genomic_DNA"/>
</dbReference>
<dbReference type="PROSITE" id="PS00194">
    <property type="entry name" value="THIOREDOXIN_1"/>
    <property type="match status" value="1"/>
</dbReference>
<dbReference type="InterPro" id="IPR013766">
    <property type="entry name" value="Thioredoxin_domain"/>
</dbReference>
<dbReference type="PANTHER" id="PTHR45663:SF11">
    <property type="entry name" value="GEO12009P1"/>
    <property type="match status" value="1"/>
</dbReference>
<evidence type="ECO:0000313" key="9">
    <source>
        <dbReference type="EMBL" id="MFC0625141.1"/>
    </source>
</evidence>
<evidence type="ECO:0000259" key="8">
    <source>
        <dbReference type="PROSITE" id="PS51352"/>
    </source>
</evidence>
<dbReference type="PROSITE" id="PS51352">
    <property type="entry name" value="THIOREDOXIN_2"/>
    <property type="match status" value="1"/>
</dbReference>
<dbReference type="InterPro" id="IPR005746">
    <property type="entry name" value="Thioredoxin"/>
</dbReference>
<dbReference type="Proteomes" id="UP001589890">
    <property type="component" value="Unassembled WGS sequence"/>
</dbReference>
<keyword evidence="10" id="KW-1185">Reference proteome</keyword>
<evidence type="ECO:0000256" key="1">
    <source>
        <dbReference type="ARBA" id="ARBA00008987"/>
    </source>
</evidence>
<dbReference type="InterPro" id="IPR036249">
    <property type="entry name" value="Thioredoxin-like_sf"/>
</dbReference>
<gene>
    <name evidence="9" type="primary">trxA</name>
    <name evidence="9" type="ORF">ACFFGN_13770</name>
</gene>
<dbReference type="NCBIfam" id="TIGR01068">
    <property type="entry name" value="thioredoxin"/>
    <property type="match status" value="1"/>
</dbReference>
<keyword evidence="3" id="KW-0249">Electron transport</keyword>
<organism evidence="9 10">
    <name type="scientific">Kribbella deserti</name>
    <dbReference type="NCBI Taxonomy" id="1926257"/>
    <lineage>
        <taxon>Bacteria</taxon>
        <taxon>Bacillati</taxon>
        <taxon>Actinomycetota</taxon>
        <taxon>Actinomycetes</taxon>
        <taxon>Propionibacteriales</taxon>
        <taxon>Kribbellaceae</taxon>
        <taxon>Kribbella</taxon>
    </lineage>
</organism>
<evidence type="ECO:0000256" key="5">
    <source>
        <dbReference type="ARBA" id="ARBA00023284"/>
    </source>
</evidence>
<accession>A0ABV6QKG8</accession>
<feature type="domain" description="Thioredoxin" evidence="8">
    <location>
        <begin position="1"/>
        <end position="108"/>
    </location>
</feature>
<dbReference type="Gene3D" id="3.40.30.10">
    <property type="entry name" value="Glutaredoxin"/>
    <property type="match status" value="1"/>
</dbReference>
<proteinExistence type="inferred from homology"/>
<dbReference type="RefSeq" id="WP_380047252.1">
    <property type="nucleotide sequence ID" value="NZ_JBHLTC010000018.1"/>
</dbReference>
<dbReference type="CDD" id="cd02947">
    <property type="entry name" value="TRX_family"/>
    <property type="match status" value="1"/>
</dbReference>
<evidence type="ECO:0000256" key="4">
    <source>
        <dbReference type="ARBA" id="ARBA00023157"/>
    </source>
</evidence>
<keyword evidence="2" id="KW-0813">Transport</keyword>
<name>A0ABV6QKG8_9ACTN</name>